<evidence type="ECO:0000256" key="2">
    <source>
        <dbReference type="ARBA" id="ARBA00022630"/>
    </source>
</evidence>
<feature type="binding site" evidence="4">
    <location>
        <position position="120"/>
    </location>
    <ligand>
        <name>FAD</name>
        <dbReference type="ChEBI" id="CHEBI:57692"/>
    </ligand>
</feature>
<accession>A0A853CQ00</accession>
<dbReference type="Pfam" id="PF02852">
    <property type="entry name" value="Pyr_redox_dim"/>
    <property type="match status" value="1"/>
</dbReference>
<evidence type="ECO:0000256" key="1">
    <source>
        <dbReference type="ARBA" id="ARBA00007532"/>
    </source>
</evidence>
<dbReference type="PRINTS" id="PR00368">
    <property type="entry name" value="FADPNR"/>
</dbReference>
<sequence length="466" mass="47707">MSASESAELEVDVVVVGGGPAGEVAAGRCADRGLSVVLVEAELVGGECSYWGCIPSKTLLRPGDVLAAARRVPGAAAAADGPVDVAAAFARRDYMTSSWDDGGQERWLAEHGIGLLRGSGRLAGPRRAAVDGGPAVSARRAVVLATGSSAVLPPVPGLAEVHPWDNRTATAAKEVPARLLVLGGGAVGLELAQAFRRLGAAEVTVVEGAPRLLAREEPFAGEEVLAAFEREGIAVRLGTRLAAARRDGTDGPVRATLDSGEEVVADEVLVAAGRRPRTADVGLETVGLEPGRPVAVDDRLRAVGVPDGWLFAVGDCTGLAPLTHMGKYQARVAADVITGRDVRDRASRDVVSRVTFTDPQVCAVGLTASEARARGVAVRVIDVGTGDVPGSYVLGEGLAGTTRLVVDEDAGVLVGATITGSGVQELLHSATVAVAARVPLDELRHAVPAFPTVAEVWLHALEAAGL</sequence>
<dbReference type="SUPFAM" id="SSF55424">
    <property type="entry name" value="FAD/NAD-linked reductases, dimerisation (C-terminal) domain"/>
    <property type="match status" value="1"/>
</dbReference>
<keyword evidence="3 4" id="KW-0274">FAD</keyword>
<feature type="binding site" evidence="4">
    <location>
        <begin position="146"/>
        <end position="148"/>
    </location>
    <ligand>
        <name>FAD</name>
        <dbReference type="ChEBI" id="CHEBI:57692"/>
    </ligand>
</feature>
<dbReference type="EC" id="1.8.1.4" evidence="8"/>
<dbReference type="GO" id="GO:0004148">
    <property type="term" value="F:dihydrolipoyl dehydrogenase (NADH) activity"/>
    <property type="evidence" value="ECO:0007669"/>
    <property type="project" value="UniProtKB-EC"/>
</dbReference>
<evidence type="ECO:0000313" key="9">
    <source>
        <dbReference type="Proteomes" id="UP000541969"/>
    </source>
</evidence>
<comment type="similarity">
    <text evidence="1">Belongs to the class-I pyridine nucleotide-disulfide oxidoreductase family.</text>
</comment>
<feature type="binding site" evidence="4">
    <location>
        <position position="57"/>
    </location>
    <ligand>
        <name>FAD</name>
        <dbReference type="ChEBI" id="CHEBI:57692"/>
    </ligand>
</feature>
<evidence type="ECO:0000256" key="5">
    <source>
        <dbReference type="PIRSR" id="PIRSR000350-4"/>
    </source>
</evidence>
<feature type="binding site" evidence="4">
    <location>
        <begin position="183"/>
        <end position="190"/>
    </location>
    <ligand>
        <name>NAD(+)</name>
        <dbReference type="ChEBI" id="CHEBI:57540"/>
    </ligand>
</feature>
<dbReference type="Pfam" id="PF07992">
    <property type="entry name" value="Pyr_redox_2"/>
    <property type="match status" value="1"/>
</dbReference>
<comment type="cofactor">
    <cofactor evidence="4">
        <name>FAD</name>
        <dbReference type="ChEBI" id="CHEBI:57692"/>
    </cofactor>
    <text evidence="4">Binds 1 FAD per subunit.</text>
</comment>
<feature type="domain" description="Pyridine nucleotide-disulphide oxidoreductase dimerisation" evidence="6">
    <location>
        <begin position="351"/>
        <end position="460"/>
    </location>
</feature>
<evidence type="ECO:0000259" key="7">
    <source>
        <dbReference type="Pfam" id="PF07992"/>
    </source>
</evidence>
<dbReference type="InterPro" id="IPR004099">
    <property type="entry name" value="Pyr_nucl-diS_OxRdtase_dimer"/>
</dbReference>
<dbReference type="InterPro" id="IPR023753">
    <property type="entry name" value="FAD/NAD-binding_dom"/>
</dbReference>
<dbReference type="PANTHER" id="PTHR43014">
    <property type="entry name" value="MERCURIC REDUCTASE"/>
    <property type="match status" value="1"/>
</dbReference>
<keyword evidence="4" id="KW-0547">Nucleotide-binding</keyword>
<protein>
    <submittedName>
        <fullName evidence="8">Dihydrolipoamide dehydrogenase</fullName>
        <ecNumber evidence="8">1.8.1.4</ecNumber>
    </submittedName>
</protein>
<dbReference type="AlphaFoldDB" id="A0A853CQ00"/>
<dbReference type="EMBL" id="JACBZT010000001">
    <property type="protein sequence ID" value="NYJ08572.1"/>
    <property type="molecule type" value="Genomic_DNA"/>
</dbReference>
<dbReference type="Proteomes" id="UP000541969">
    <property type="component" value="Unassembled WGS sequence"/>
</dbReference>
<dbReference type="GO" id="GO:0003955">
    <property type="term" value="F:NAD(P)H dehydrogenase (quinone) activity"/>
    <property type="evidence" value="ECO:0007669"/>
    <property type="project" value="TreeGrafter"/>
</dbReference>
<comment type="caution">
    <text evidence="8">The sequence shown here is derived from an EMBL/GenBank/DDBJ whole genome shotgun (WGS) entry which is preliminary data.</text>
</comment>
<feature type="domain" description="FAD/NAD(P)-binding" evidence="7">
    <location>
        <begin position="12"/>
        <end position="325"/>
    </location>
</feature>
<feature type="binding site" evidence="4">
    <location>
        <position position="315"/>
    </location>
    <ligand>
        <name>FAD</name>
        <dbReference type="ChEBI" id="CHEBI:57692"/>
    </ligand>
</feature>
<keyword evidence="8" id="KW-0560">Oxidoreductase</keyword>
<dbReference type="Gene3D" id="3.30.390.30">
    <property type="match status" value="1"/>
</dbReference>
<feature type="binding site" evidence="4">
    <location>
        <position position="207"/>
    </location>
    <ligand>
        <name>NAD(+)</name>
        <dbReference type="ChEBI" id="CHEBI:57540"/>
    </ligand>
</feature>
<dbReference type="InterPro" id="IPR016156">
    <property type="entry name" value="FAD/NAD-linked_Rdtase_dimer_sf"/>
</dbReference>
<name>A0A853CQ00_9ACTN</name>
<dbReference type="PRINTS" id="PR00411">
    <property type="entry name" value="PNDRDTASEI"/>
</dbReference>
<dbReference type="InterPro" id="IPR001100">
    <property type="entry name" value="Pyr_nuc-diS_OxRdtase"/>
</dbReference>
<reference evidence="8 9" key="1">
    <citation type="submission" date="2020-07" db="EMBL/GenBank/DDBJ databases">
        <title>Sequencing the genomes of 1000 actinobacteria strains.</title>
        <authorList>
            <person name="Klenk H.-P."/>
        </authorList>
    </citation>
    <scope>NUCLEOTIDE SEQUENCE [LARGE SCALE GENOMIC DNA]</scope>
    <source>
        <strain evidence="8 9">DSM 104001</strain>
    </source>
</reference>
<dbReference type="InterPro" id="IPR036188">
    <property type="entry name" value="FAD/NAD-bd_sf"/>
</dbReference>
<evidence type="ECO:0000313" key="8">
    <source>
        <dbReference type="EMBL" id="NYJ08572.1"/>
    </source>
</evidence>
<evidence type="ECO:0000259" key="6">
    <source>
        <dbReference type="Pfam" id="PF02852"/>
    </source>
</evidence>
<dbReference type="Gene3D" id="3.50.50.60">
    <property type="entry name" value="FAD/NAD(P)-binding domain"/>
    <property type="match status" value="2"/>
</dbReference>
<evidence type="ECO:0000256" key="3">
    <source>
        <dbReference type="ARBA" id="ARBA00022827"/>
    </source>
</evidence>
<keyword evidence="9" id="KW-1185">Reference proteome</keyword>
<dbReference type="PIRSF" id="PIRSF000350">
    <property type="entry name" value="Mercury_reductase_MerA"/>
    <property type="match status" value="1"/>
</dbReference>
<feature type="disulfide bond" description="Redox-active" evidence="5">
    <location>
        <begin position="48"/>
        <end position="53"/>
    </location>
</feature>
<keyword evidence="4" id="KW-0520">NAD</keyword>
<keyword evidence="2" id="KW-0285">Flavoprotein</keyword>
<organism evidence="8 9">
    <name type="scientific">Petropleomorpha daqingensis</name>
    <dbReference type="NCBI Taxonomy" id="2026353"/>
    <lineage>
        <taxon>Bacteria</taxon>
        <taxon>Bacillati</taxon>
        <taxon>Actinomycetota</taxon>
        <taxon>Actinomycetes</taxon>
        <taxon>Geodermatophilales</taxon>
        <taxon>Geodermatophilaceae</taxon>
        <taxon>Petropleomorpha</taxon>
    </lineage>
</organism>
<dbReference type="RefSeq" id="WP_179721265.1">
    <property type="nucleotide sequence ID" value="NZ_JACBZT010000001.1"/>
</dbReference>
<feature type="binding site" evidence="4">
    <location>
        <position position="273"/>
    </location>
    <ligand>
        <name>NAD(+)</name>
        <dbReference type="ChEBI" id="CHEBI:57540"/>
    </ligand>
</feature>
<dbReference type="SUPFAM" id="SSF51905">
    <property type="entry name" value="FAD/NAD(P)-binding domain"/>
    <property type="match status" value="1"/>
</dbReference>
<evidence type="ECO:0000256" key="4">
    <source>
        <dbReference type="PIRSR" id="PIRSR000350-3"/>
    </source>
</evidence>
<proteinExistence type="inferred from homology"/>
<dbReference type="PANTHER" id="PTHR43014:SF2">
    <property type="entry name" value="MERCURIC REDUCTASE"/>
    <property type="match status" value="1"/>
</dbReference>
<dbReference type="GO" id="GO:0050660">
    <property type="term" value="F:flavin adenine dinucleotide binding"/>
    <property type="evidence" value="ECO:0007669"/>
    <property type="project" value="TreeGrafter"/>
</dbReference>
<gene>
    <name evidence="8" type="ORF">GGQ55_004850</name>
</gene>